<gene>
    <name evidence="9" type="primary">LOC115600650</name>
</gene>
<feature type="region of interest" description="Disordered" evidence="7">
    <location>
        <begin position="17"/>
        <end position="44"/>
    </location>
</feature>
<dbReference type="InterPro" id="IPR003316">
    <property type="entry name" value="E2F_WHTH_DNA-bd_dom"/>
</dbReference>
<evidence type="ECO:0000256" key="1">
    <source>
        <dbReference type="ARBA" id="ARBA00010940"/>
    </source>
</evidence>
<reference evidence="9" key="3">
    <citation type="submission" date="2025-09" db="UniProtKB">
        <authorList>
            <consortium name="Ensembl"/>
        </authorList>
    </citation>
    <scope>IDENTIFICATION</scope>
</reference>
<feature type="region of interest" description="Disordered" evidence="7">
    <location>
        <begin position="247"/>
        <end position="346"/>
    </location>
</feature>
<dbReference type="InterPro" id="IPR037241">
    <property type="entry name" value="E2F-DP_heterodim"/>
</dbReference>
<evidence type="ECO:0000256" key="6">
    <source>
        <dbReference type="SAM" id="Coils"/>
    </source>
</evidence>
<dbReference type="GO" id="GO:0000978">
    <property type="term" value="F:RNA polymerase II cis-regulatory region sequence-specific DNA binding"/>
    <property type="evidence" value="ECO:0007669"/>
    <property type="project" value="InterPro"/>
</dbReference>
<reference evidence="9" key="2">
    <citation type="submission" date="2025-08" db="UniProtKB">
        <authorList>
            <consortium name="Ensembl"/>
        </authorList>
    </citation>
    <scope>IDENTIFICATION</scope>
</reference>
<feature type="compositionally biased region" description="Low complexity" evidence="7">
    <location>
        <begin position="321"/>
        <end position="338"/>
    </location>
</feature>
<organism evidence="9 10">
    <name type="scientific">Strigops habroptila</name>
    <name type="common">Kakapo</name>
    <dbReference type="NCBI Taxonomy" id="2489341"/>
    <lineage>
        <taxon>Eukaryota</taxon>
        <taxon>Metazoa</taxon>
        <taxon>Chordata</taxon>
        <taxon>Craniata</taxon>
        <taxon>Vertebrata</taxon>
        <taxon>Euteleostomi</taxon>
        <taxon>Archelosauria</taxon>
        <taxon>Archosauria</taxon>
        <taxon>Dinosauria</taxon>
        <taxon>Saurischia</taxon>
        <taxon>Theropoda</taxon>
        <taxon>Coelurosauria</taxon>
        <taxon>Aves</taxon>
        <taxon>Neognathae</taxon>
        <taxon>Neoaves</taxon>
        <taxon>Telluraves</taxon>
        <taxon>Australaves</taxon>
        <taxon>Psittaciformes</taxon>
        <taxon>Psittacidae</taxon>
        <taxon>Strigops</taxon>
    </lineage>
</organism>
<dbReference type="SUPFAM" id="SSF46785">
    <property type="entry name" value="Winged helix' DNA-binding domain"/>
    <property type="match status" value="1"/>
</dbReference>
<dbReference type="GO" id="GO:0090575">
    <property type="term" value="C:RNA polymerase II transcription regulator complex"/>
    <property type="evidence" value="ECO:0007669"/>
    <property type="project" value="TreeGrafter"/>
</dbReference>
<dbReference type="GO" id="GO:0046983">
    <property type="term" value="F:protein dimerization activity"/>
    <property type="evidence" value="ECO:0007669"/>
    <property type="project" value="InterPro"/>
</dbReference>
<evidence type="ECO:0000259" key="8">
    <source>
        <dbReference type="SMART" id="SM01372"/>
    </source>
</evidence>
<dbReference type="PANTHER" id="PTHR12081:SF42">
    <property type="entry name" value="TRANSCRIPTION FACTOR E2F4"/>
    <property type="match status" value="1"/>
</dbReference>
<dbReference type="GeneTree" id="ENSGT00940000156252"/>
<dbReference type="FunFam" id="1.10.10.10:FF:000008">
    <property type="entry name" value="E2F transcription factor 1"/>
    <property type="match status" value="1"/>
</dbReference>
<dbReference type="InterPro" id="IPR015633">
    <property type="entry name" value="E2F"/>
</dbReference>
<dbReference type="Gene3D" id="1.10.10.10">
    <property type="entry name" value="Winged helix-like DNA-binding domain superfamily/Winged helix DNA-binding domain"/>
    <property type="match status" value="1"/>
</dbReference>
<dbReference type="CDD" id="cd14660">
    <property type="entry name" value="E2F_DD"/>
    <property type="match status" value="1"/>
</dbReference>
<dbReference type="InParanoid" id="A0A672TLX8"/>
<accession>A0A672TLX8</accession>
<evidence type="ECO:0000256" key="5">
    <source>
        <dbReference type="RuleBase" id="RU003796"/>
    </source>
</evidence>
<comment type="similarity">
    <text evidence="1 5">Belongs to the E2F/DP family.</text>
</comment>
<evidence type="ECO:0000313" key="10">
    <source>
        <dbReference type="Proteomes" id="UP000472266"/>
    </source>
</evidence>
<evidence type="ECO:0000256" key="7">
    <source>
        <dbReference type="SAM" id="MobiDB-lite"/>
    </source>
</evidence>
<dbReference type="Ensembl" id="ENSSHBT00005003535.1">
    <property type="protein sequence ID" value="ENSSHBP00005002884.1"/>
    <property type="gene ID" value="ENSSHBG00005002629.1"/>
</dbReference>
<dbReference type="Gene3D" id="6.10.250.540">
    <property type="match status" value="1"/>
</dbReference>
<dbReference type="OMA" id="RECMNSG"/>
<feature type="coiled-coil region" evidence="6">
    <location>
        <begin position="116"/>
        <end position="150"/>
    </location>
</feature>
<proteinExistence type="inferred from homology"/>
<dbReference type="InterPro" id="IPR036390">
    <property type="entry name" value="WH_DNA-bd_sf"/>
</dbReference>
<evidence type="ECO:0000256" key="4">
    <source>
        <dbReference type="ARBA" id="ARBA00023163"/>
    </source>
</evidence>
<dbReference type="GO" id="GO:0000981">
    <property type="term" value="F:DNA-binding transcription factor activity, RNA polymerase II-specific"/>
    <property type="evidence" value="ECO:0007669"/>
    <property type="project" value="TreeGrafter"/>
</dbReference>
<keyword evidence="2 5" id="KW-0805">Transcription regulation</keyword>
<dbReference type="InterPro" id="IPR036388">
    <property type="entry name" value="WH-like_DNA-bd_sf"/>
</dbReference>
<dbReference type="AlphaFoldDB" id="A0A672TLX8"/>
<feature type="domain" description="E2F/DP family winged-helix DNA-binding" evidence="8">
    <location>
        <begin position="43"/>
        <end position="109"/>
    </location>
</feature>
<reference evidence="9 10" key="1">
    <citation type="submission" date="2019-11" db="EMBL/GenBank/DDBJ databases">
        <title>Strigops habroptila (kakapo) genome, bStrHab1, primary haplotype, v2.</title>
        <authorList>
            <person name="Jarvis E.D."/>
            <person name="Howard J."/>
            <person name="Rhie A."/>
            <person name="Phillippy A."/>
            <person name="Korlach J."/>
            <person name="Digby A."/>
            <person name="Iorns D."/>
            <person name="Eason D."/>
            <person name="Robertson B."/>
            <person name="Raemaekers T."/>
            <person name="Howe K."/>
            <person name="Lewin H."/>
            <person name="Damas J."/>
            <person name="Hastie A."/>
            <person name="Tracey A."/>
            <person name="Chow W."/>
            <person name="Fedrigo O."/>
        </authorList>
    </citation>
    <scope>NUCLEOTIDE SEQUENCE [LARGE SCALE GENOMIC DNA]</scope>
</reference>
<keyword evidence="6" id="KW-0175">Coiled coil</keyword>
<keyword evidence="3 5" id="KW-0238">DNA-binding</keyword>
<dbReference type="Pfam" id="PF02319">
    <property type="entry name" value="WHD_E2F_TDP"/>
    <property type="match status" value="1"/>
</dbReference>
<evidence type="ECO:0000256" key="3">
    <source>
        <dbReference type="ARBA" id="ARBA00023125"/>
    </source>
</evidence>
<dbReference type="Proteomes" id="UP000472266">
    <property type="component" value="Chromosome 3"/>
</dbReference>
<name>A0A672TLX8_STRHB</name>
<protein>
    <recommendedName>
        <fullName evidence="8">E2F/DP family winged-helix DNA-binding domain-containing protein</fullName>
    </recommendedName>
</protein>
<evidence type="ECO:0000313" key="9">
    <source>
        <dbReference type="Ensembl" id="ENSSHBP00005002884.1"/>
    </source>
</evidence>
<dbReference type="PANTHER" id="PTHR12081">
    <property type="entry name" value="TRANSCRIPTION FACTOR E2F"/>
    <property type="match status" value="1"/>
</dbReference>
<evidence type="ECO:0000256" key="2">
    <source>
        <dbReference type="ARBA" id="ARBA00023015"/>
    </source>
</evidence>
<keyword evidence="4 5" id="KW-0804">Transcription</keyword>
<comment type="subcellular location">
    <subcellularLocation>
        <location evidence="5">Nucleus</location>
    </subcellularLocation>
</comment>
<dbReference type="InterPro" id="IPR032198">
    <property type="entry name" value="E2F_CC-MB"/>
</dbReference>
<dbReference type="SUPFAM" id="SSF144074">
    <property type="entry name" value="E2F-DP heterodimerization region"/>
    <property type="match status" value="1"/>
</dbReference>
<dbReference type="Pfam" id="PF16421">
    <property type="entry name" value="E2F_CC-MB"/>
    <property type="match status" value="1"/>
</dbReference>
<keyword evidence="10" id="KW-1185">Reference proteome</keyword>
<keyword evidence="5" id="KW-0539">Nucleus</keyword>
<sequence>MGAGPRQRFHRTLSVHSGSTMAESGPQPPGGGSGSGSGAAPSRHEKSLGLLTTKFVSLLQEAKDGVLDLKLAADTLAVRQKRRIYDITNVLEGIGLIEKKSKNSIQWKGVGPGCNTREIAHKLIELKADIEDLEQREQELEQQKMWVQQSIKNVTEDMQNMLNDHQSVSTGDTLLAIRAPSGTRLEVPVPEGLNGQKKYQIHLKSTNGPIDVLLVNKDTWSSPPVVLPVPPPEDLIQCQAVAASKPPIPPVAHFQETSVPSSTEPSTPASTGSQEHSPPAQNPASTECSVPAAESKSSDDFDPIGNVAVSPSQPAGLDTQPLQSSASLDSSSILPSPSTAFEPIKPDPTEILELPKELSEMFDPTRAFLSPVFAPLLRLSPPPGDHDYIYNLDESEGVCDLFDVPVLNL</sequence>
<dbReference type="SMART" id="SM01372">
    <property type="entry name" value="E2F_TDP"/>
    <property type="match status" value="1"/>
</dbReference>
<feature type="compositionally biased region" description="Low complexity" evidence="7">
    <location>
        <begin position="257"/>
        <end position="273"/>
    </location>
</feature>